<comment type="caution">
    <text evidence="4">The sequence shown here is derived from an EMBL/GenBank/DDBJ whole genome shotgun (WGS) entry which is preliminary data.</text>
</comment>
<evidence type="ECO:0000256" key="3">
    <source>
        <dbReference type="ARBA" id="ARBA00024356"/>
    </source>
</evidence>
<evidence type="ECO:0000313" key="4">
    <source>
        <dbReference type="EMBL" id="NMD98184.1"/>
    </source>
</evidence>
<organism evidence="4 5">
    <name type="scientific">Selenomonas bovis</name>
    <dbReference type="NCBI Taxonomy" id="416586"/>
    <lineage>
        <taxon>Bacteria</taxon>
        <taxon>Bacillati</taxon>
        <taxon>Bacillota</taxon>
        <taxon>Negativicutes</taxon>
        <taxon>Selenomonadales</taxon>
        <taxon>Selenomonadaceae</taxon>
        <taxon>Selenomonas</taxon>
    </lineage>
</organism>
<dbReference type="GO" id="GO:0016757">
    <property type="term" value="F:glycosyltransferase activity"/>
    <property type="evidence" value="ECO:0007669"/>
    <property type="project" value="UniProtKB-KW"/>
</dbReference>
<evidence type="ECO:0000256" key="1">
    <source>
        <dbReference type="ARBA" id="ARBA00022676"/>
    </source>
</evidence>
<proteinExistence type="inferred from homology"/>
<dbReference type="PANTHER" id="PTHR34106">
    <property type="entry name" value="GLYCOSIDASE"/>
    <property type="match status" value="1"/>
</dbReference>
<dbReference type="GO" id="GO:0016798">
    <property type="term" value="F:hydrolase activity, acting on glycosyl bonds"/>
    <property type="evidence" value="ECO:0007669"/>
    <property type="project" value="UniProtKB-KW"/>
</dbReference>
<dbReference type="Pfam" id="PF04041">
    <property type="entry name" value="Glyco_hydro_130"/>
    <property type="match status" value="1"/>
</dbReference>
<name>A0A848B7Z5_9FIRM</name>
<keyword evidence="5" id="KW-1185">Reference proteome</keyword>
<dbReference type="Proteomes" id="UP000543804">
    <property type="component" value="Unassembled WGS sequence"/>
</dbReference>
<dbReference type="EMBL" id="JABAFA010000002">
    <property type="protein sequence ID" value="NMD98184.1"/>
    <property type="molecule type" value="Genomic_DNA"/>
</dbReference>
<comment type="similarity">
    <text evidence="3">Belongs to the glycosyl hydrolase 130 family.</text>
</comment>
<gene>
    <name evidence="4" type="ORF">HF878_01605</name>
</gene>
<dbReference type="PIRSF" id="PIRSF016202">
    <property type="entry name" value="PH1107"/>
    <property type="match status" value="1"/>
</dbReference>
<dbReference type="CDD" id="cd18615">
    <property type="entry name" value="GH130"/>
    <property type="match status" value="1"/>
</dbReference>
<dbReference type="AlphaFoldDB" id="A0A848B7Z5"/>
<protein>
    <submittedName>
        <fullName evidence="4">Glycosidase</fullName>
    </submittedName>
</protein>
<dbReference type="Gene3D" id="2.115.10.20">
    <property type="entry name" value="Glycosyl hydrolase domain, family 43"/>
    <property type="match status" value="1"/>
</dbReference>
<dbReference type="PANTHER" id="PTHR34106:SF5">
    <property type="entry name" value="GLYCOSIDASE"/>
    <property type="match status" value="1"/>
</dbReference>
<keyword evidence="4" id="KW-0326">Glycosidase</keyword>
<evidence type="ECO:0000313" key="5">
    <source>
        <dbReference type="Proteomes" id="UP000543804"/>
    </source>
</evidence>
<dbReference type="InterPro" id="IPR007184">
    <property type="entry name" value="Mannoside_phosphorylase"/>
</dbReference>
<sequence>MSKRFQTKLAGDGQRQYDELFRRYEDNPILSSHDWPYPVNTVFNPAATLYDGKVLLLARVEDRRGMSHLTKAVSADGCRNWKIDEEPTLEADPEHFPEDKWGIEDPRITYLPELAEYAVTFTSYSGGGPLVSLALTKDFHHFKRLGPVTTPDDKDAALFPRRIDGKWWLIHRPVSPMTDGTGCHIWVSKSPDMHYWGEPEPLLLARKGGWWDANKIGLAAPPLETPEGWLLLYHGVRTTCAGAIYRLGLALLDHADPMKVLRRSDEWIFGPREEYERKGDVADVVFPCGWVYDKATDEIKMYYGGADTCIALAVTTRRALLDYLKTCPVPEA</sequence>
<dbReference type="SUPFAM" id="SSF75005">
    <property type="entry name" value="Arabinanase/levansucrase/invertase"/>
    <property type="match status" value="1"/>
</dbReference>
<keyword evidence="4" id="KW-0378">Hydrolase</keyword>
<reference evidence="4 5" key="1">
    <citation type="submission" date="2020-04" db="EMBL/GenBank/DDBJ databases">
        <authorList>
            <person name="Hitch T.C.A."/>
            <person name="Wylensek D."/>
            <person name="Clavel T."/>
        </authorList>
    </citation>
    <scope>NUCLEOTIDE SEQUENCE [LARGE SCALE GENOMIC DNA]</scope>
    <source>
        <strain evidence="4 5">PG-130-P53-12</strain>
    </source>
</reference>
<dbReference type="InterPro" id="IPR023296">
    <property type="entry name" value="Glyco_hydro_beta-prop_sf"/>
</dbReference>
<keyword evidence="2" id="KW-0808">Transferase</keyword>
<dbReference type="RefSeq" id="WP_019542414.1">
    <property type="nucleotide sequence ID" value="NZ_JABAFA010000002.1"/>
</dbReference>
<keyword evidence="1" id="KW-0328">Glycosyltransferase</keyword>
<accession>A0A848B7Z5</accession>
<evidence type="ECO:0000256" key="2">
    <source>
        <dbReference type="ARBA" id="ARBA00022679"/>
    </source>
</evidence>